<evidence type="ECO:0000259" key="4">
    <source>
        <dbReference type="PROSITE" id="PS50235"/>
    </source>
</evidence>
<dbReference type="InterPro" id="IPR001394">
    <property type="entry name" value="Peptidase_C19_UCH"/>
</dbReference>
<evidence type="ECO:0000313" key="7">
    <source>
        <dbReference type="Proteomes" id="UP001217089"/>
    </source>
</evidence>
<dbReference type="Pfam" id="PF00443">
    <property type="entry name" value="UCH"/>
    <property type="match status" value="1"/>
</dbReference>
<dbReference type="PROSITE" id="PS50235">
    <property type="entry name" value="USP_3"/>
    <property type="match status" value="1"/>
</dbReference>
<dbReference type="SMART" id="SM00060">
    <property type="entry name" value="FN3"/>
    <property type="match status" value="4"/>
</dbReference>
<dbReference type="Pfam" id="PF00041">
    <property type="entry name" value="fn3"/>
    <property type="match status" value="3"/>
</dbReference>
<dbReference type="InterPro" id="IPR003961">
    <property type="entry name" value="FN3_dom"/>
</dbReference>
<evidence type="ECO:0000256" key="1">
    <source>
        <dbReference type="ARBA" id="ARBA00022737"/>
    </source>
</evidence>
<evidence type="ECO:0000256" key="2">
    <source>
        <dbReference type="RuleBase" id="RU366025"/>
    </source>
</evidence>
<dbReference type="EMBL" id="JARBDR010000337">
    <property type="protein sequence ID" value="KAJ8314920.1"/>
    <property type="molecule type" value="Genomic_DNA"/>
</dbReference>
<protein>
    <recommendedName>
        <fullName evidence="2">Ubiquitin carboxyl-terminal hydrolase</fullName>
        <ecNumber evidence="2">3.4.19.12</ecNumber>
    </recommendedName>
</protein>
<feature type="domain" description="Fibronectin type-III" evidence="5">
    <location>
        <begin position="107"/>
        <end position="208"/>
    </location>
</feature>
<dbReference type="InterPro" id="IPR038765">
    <property type="entry name" value="Papain-like_cys_pep_sf"/>
</dbReference>
<dbReference type="InterPro" id="IPR028889">
    <property type="entry name" value="USP"/>
</dbReference>
<keyword evidence="2" id="KW-0788">Thiol protease</keyword>
<comment type="caution">
    <text evidence="6">The sequence shown here is derived from an EMBL/GenBank/DDBJ whole genome shotgun (WGS) entry which is preliminary data.</text>
</comment>
<evidence type="ECO:0000256" key="3">
    <source>
        <dbReference type="SAM" id="MobiDB-lite"/>
    </source>
</evidence>
<dbReference type="InterPro" id="IPR018200">
    <property type="entry name" value="USP_CS"/>
</dbReference>
<name>A0ABQ9FF76_TEGGR</name>
<feature type="region of interest" description="Disordered" evidence="3">
    <location>
        <begin position="668"/>
        <end position="689"/>
    </location>
</feature>
<dbReference type="InterPro" id="IPR050964">
    <property type="entry name" value="Striated_Muscle_Regulatory"/>
</dbReference>
<organism evidence="6 7">
    <name type="scientific">Tegillarca granosa</name>
    <name type="common">Malaysian cockle</name>
    <name type="synonym">Anadara granosa</name>
    <dbReference type="NCBI Taxonomy" id="220873"/>
    <lineage>
        <taxon>Eukaryota</taxon>
        <taxon>Metazoa</taxon>
        <taxon>Spiralia</taxon>
        <taxon>Lophotrochozoa</taxon>
        <taxon>Mollusca</taxon>
        <taxon>Bivalvia</taxon>
        <taxon>Autobranchia</taxon>
        <taxon>Pteriomorphia</taxon>
        <taxon>Arcoida</taxon>
        <taxon>Arcoidea</taxon>
        <taxon>Arcidae</taxon>
        <taxon>Tegillarca</taxon>
    </lineage>
</organism>
<gene>
    <name evidence="6" type="ORF">KUTeg_007070</name>
</gene>
<dbReference type="PROSITE" id="PS00972">
    <property type="entry name" value="USP_1"/>
    <property type="match status" value="1"/>
</dbReference>
<feature type="compositionally biased region" description="Polar residues" evidence="3">
    <location>
        <begin position="669"/>
        <end position="682"/>
    </location>
</feature>
<dbReference type="PROSITE" id="PS50853">
    <property type="entry name" value="FN3"/>
    <property type="match status" value="3"/>
</dbReference>
<feature type="compositionally biased region" description="Basic and acidic residues" evidence="3">
    <location>
        <begin position="75"/>
        <end position="88"/>
    </location>
</feature>
<dbReference type="Proteomes" id="UP001217089">
    <property type="component" value="Unassembled WGS sequence"/>
</dbReference>
<accession>A0ABQ9FF76</accession>
<dbReference type="CDD" id="cd02257">
    <property type="entry name" value="Peptidase_C19"/>
    <property type="match status" value="1"/>
</dbReference>
<feature type="domain" description="Fibronectin type-III" evidence="5">
    <location>
        <begin position="311"/>
        <end position="410"/>
    </location>
</feature>
<dbReference type="PROSITE" id="PS00973">
    <property type="entry name" value="USP_2"/>
    <property type="match status" value="1"/>
</dbReference>
<dbReference type="InterPro" id="IPR036116">
    <property type="entry name" value="FN3_sf"/>
</dbReference>
<keyword evidence="2" id="KW-0645">Protease</keyword>
<keyword evidence="1" id="KW-0677">Repeat</keyword>
<dbReference type="EC" id="3.4.19.12" evidence="2"/>
<reference evidence="6 7" key="1">
    <citation type="submission" date="2022-12" db="EMBL/GenBank/DDBJ databases">
        <title>Chromosome-level genome of Tegillarca granosa.</title>
        <authorList>
            <person name="Kim J."/>
        </authorList>
    </citation>
    <scope>NUCLEOTIDE SEQUENCE [LARGE SCALE GENOMIC DNA]</scope>
    <source>
        <strain evidence="6">Teg-2019</strain>
        <tissue evidence="6">Adductor muscle</tissue>
    </source>
</reference>
<dbReference type="CDD" id="cd00063">
    <property type="entry name" value="FN3"/>
    <property type="match status" value="4"/>
</dbReference>
<evidence type="ECO:0000313" key="6">
    <source>
        <dbReference type="EMBL" id="KAJ8314920.1"/>
    </source>
</evidence>
<keyword evidence="2" id="KW-0378">Hydrolase</keyword>
<feature type="domain" description="USP" evidence="4">
    <location>
        <begin position="528"/>
        <end position="850"/>
    </location>
</feature>
<dbReference type="SUPFAM" id="SSF54001">
    <property type="entry name" value="Cysteine proteinases"/>
    <property type="match status" value="1"/>
</dbReference>
<dbReference type="Gene3D" id="3.90.70.10">
    <property type="entry name" value="Cysteine proteinases"/>
    <property type="match status" value="2"/>
</dbReference>
<dbReference type="PANTHER" id="PTHR13817">
    <property type="entry name" value="TITIN"/>
    <property type="match status" value="1"/>
</dbReference>
<comment type="catalytic activity">
    <reaction evidence="2">
        <text>Thiol-dependent hydrolysis of ester, thioester, amide, peptide and isopeptide bonds formed by the C-terminal Gly of ubiquitin (a 76-residue protein attached to proteins as an intracellular targeting signal).</text>
        <dbReference type="EC" id="3.4.19.12"/>
    </reaction>
</comment>
<feature type="domain" description="Fibronectin type-III" evidence="5">
    <location>
        <begin position="411"/>
        <end position="501"/>
    </location>
</feature>
<feature type="region of interest" description="Disordered" evidence="3">
    <location>
        <begin position="75"/>
        <end position="108"/>
    </location>
</feature>
<dbReference type="InterPro" id="IPR013783">
    <property type="entry name" value="Ig-like_fold"/>
</dbReference>
<dbReference type="Gene3D" id="2.60.40.10">
    <property type="entry name" value="Immunoglobulins"/>
    <property type="match status" value="4"/>
</dbReference>
<proteinExistence type="inferred from homology"/>
<comment type="similarity">
    <text evidence="2">Belongs to the peptidase C19 family.</text>
</comment>
<keyword evidence="7" id="KW-1185">Reference proteome</keyword>
<dbReference type="SUPFAM" id="SSF49265">
    <property type="entry name" value="Fibronectin type III"/>
    <property type="match status" value="2"/>
</dbReference>
<dbReference type="PANTHER" id="PTHR13817:SF73">
    <property type="entry name" value="FIBRONECTIN TYPE-III DOMAIN-CONTAINING PROTEIN"/>
    <property type="match status" value="1"/>
</dbReference>
<sequence>MEVGKILKCFVKRKNVIFEKSKTNEVTCFLLKCEKVLMGKCISKGNDSNNPPFKQDRENMAGKLKTLRFRNGRNEGYDFHQPKHEKQNHYPTVRRNKSEQEGAPSIPTGKIKIETKSQNSIKISWGIPENNGGCPLKGFIVEKQTRLKRDWKQCGNVDCSNLSVEINDLSPTEKYVFRVKAYNDIMEGNALTSEEYIHRLNILNTDPPQEPLGPLTYTVIADGIVKLCWSQDERRDKHFTKIKVQQSLSDSSEFTDAKTKNIERNSCDVTFLRLDQKYNFRVAGVSSDETVGYWLTGGFYPVFPRLEKPNPPSCLKILYTSDQEDKAYIQWKESDTNGSMVLSYSVLMKHVKENEWRIFAKDITNNSVNCPFHLMENHKKYHFQVMAKNEKGFSFPSETSEEIINKSVPSPPTNLNCEIKATNVLLKWNAPESDGGYPILHYCLKPRNENWIELPANNNKHTIKKLFDNSTIEFAIVAKNVKGKSEESFFSYKVEEITYDRSVTNKVTEKRYIPKVQTTLRHRYSIIKGLPNVGMTCYANCIFQILGQTPGLLQHLEILLQNNRYLDRELSVVSMLIRLITDLNSIDEENYSSIVNFNLVTSLIDDICLSDNSFARGKQNDSHSFIMALFNTVKNEIKTQDRSRSRNRETSGRRVKSAERLLDKPGNQAVHSLQKRSQSNRRLTNEDEDFGGRHIDANMKTINIEKESPLYMFDGYLSRRFTYEPCGHDEFSDKQLFTSILVPVKDQHGTRLEKMHKLVKYKEYLLVTETCVSEKQQIKEIKKKYMLYGVALHSGTINFGHYYAYVRKNSCDTTEGSRFWYECNDSLVFPVSPKDVLNDPKAFLLFYKSEKN</sequence>
<keyword evidence="2" id="KW-0833">Ubl conjugation pathway</keyword>
<evidence type="ECO:0000259" key="5">
    <source>
        <dbReference type="PROSITE" id="PS50853"/>
    </source>
</evidence>